<dbReference type="GO" id="GO:0043565">
    <property type="term" value="F:sequence-specific DNA binding"/>
    <property type="evidence" value="ECO:0007669"/>
    <property type="project" value="TreeGrafter"/>
</dbReference>
<dbReference type="Gene3D" id="2.60.120.650">
    <property type="entry name" value="Cupin"/>
    <property type="match status" value="1"/>
</dbReference>
<dbReference type="InterPro" id="IPR003347">
    <property type="entry name" value="JmjC_dom"/>
</dbReference>
<dbReference type="OrthoDB" id="424465at2759"/>
<dbReference type="SMART" id="SM00558">
    <property type="entry name" value="JmjC"/>
    <property type="match status" value="1"/>
</dbReference>
<dbReference type="GO" id="GO:0005634">
    <property type="term" value="C:nucleus"/>
    <property type="evidence" value="ECO:0007669"/>
    <property type="project" value="TreeGrafter"/>
</dbReference>
<dbReference type="GO" id="GO:0005737">
    <property type="term" value="C:cytoplasm"/>
    <property type="evidence" value="ECO:0007669"/>
    <property type="project" value="TreeGrafter"/>
</dbReference>
<dbReference type="GO" id="GO:0045905">
    <property type="term" value="P:positive regulation of translational termination"/>
    <property type="evidence" value="ECO:0007669"/>
    <property type="project" value="TreeGrafter"/>
</dbReference>
<evidence type="ECO:0000256" key="1">
    <source>
        <dbReference type="ARBA" id="ARBA00006801"/>
    </source>
</evidence>
<dbReference type="PROSITE" id="PS51184">
    <property type="entry name" value="JMJC"/>
    <property type="match status" value="1"/>
</dbReference>
<organism evidence="3 4">
    <name type="scientific">Senna tora</name>
    <dbReference type="NCBI Taxonomy" id="362788"/>
    <lineage>
        <taxon>Eukaryota</taxon>
        <taxon>Viridiplantae</taxon>
        <taxon>Streptophyta</taxon>
        <taxon>Embryophyta</taxon>
        <taxon>Tracheophyta</taxon>
        <taxon>Spermatophyta</taxon>
        <taxon>Magnoliopsida</taxon>
        <taxon>eudicotyledons</taxon>
        <taxon>Gunneridae</taxon>
        <taxon>Pentapetalae</taxon>
        <taxon>rosids</taxon>
        <taxon>fabids</taxon>
        <taxon>Fabales</taxon>
        <taxon>Fabaceae</taxon>
        <taxon>Caesalpinioideae</taxon>
        <taxon>Cassia clade</taxon>
        <taxon>Senna</taxon>
    </lineage>
</organism>
<dbReference type="InterPro" id="IPR041667">
    <property type="entry name" value="Cupin_8"/>
</dbReference>
<reference evidence="3" key="1">
    <citation type="submission" date="2020-09" db="EMBL/GenBank/DDBJ databases">
        <title>Genome-Enabled Discovery of Anthraquinone Biosynthesis in Senna tora.</title>
        <authorList>
            <person name="Kang S.-H."/>
            <person name="Pandey R.P."/>
            <person name="Lee C.-M."/>
            <person name="Sim J.-S."/>
            <person name="Jeong J.-T."/>
            <person name="Choi B.-S."/>
            <person name="Jung M."/>
            <person name="Ginzburg D."/>
            <person name="Zhao K."/>
            <person name="Won S.Y."/>
            <person name="Oh T.-J."/>
            <person name="Yu Y."/>
            <person name="Kim N.-H."/>
            <person name="Lee O.R."/>
            <person name="Lee T.-H."/>
            <person name="Bashyal P."/>
            <person name="Kim T.-S."/>
            <person name="Lee W.-H."/>
            <person name="Kawkins C."/>
            <person name="Kim C.-K."/>
            <person name="Kim J.S."/>
            <person name="Ahn B.O."/>
            <person name="Rhee S.Y."/>
            <person name="Sohng J.K."/>
        </authorList>
    </citation>
    <scope>NUCLEOTIDE SEQUENCE</scope>
    <source>
        <tissue evidence="3">Leaf</tissue>
    </source>
</reference>
<accession>A0A834W6K6</accession>
<dbReference type="GO" id="GO:0016706">
    <property type="term" value="F:2-oxoglutarate-dependent dioxygenase activity"/>
    <property type="evidence" value="ECO:0007669"/>
    <property type="project" value="TreeGrafter"/>
</dbReference>
<dbReference type="EMBL" id="JAAIUW010000012">
    <property type="protein sequence ID" value="KAF7806059.1"/>
    <property type="molecule type" value="Genomic_DNA"/>
</dbReference>
<dbReference type="SUPFAM" id="SSF51197">
    <property type="entry name" value="Clavaminate synthase-like"/>
    <property type="match status" value="1"/>
</dbReference>
<feature type="domain" description="JmjC" evidence="2">
    <location>
        <begin position="131"/>
        <end position="304"/>
    </location>
</feature>
<dbReference type="PANTHER" id="PTHR12480">
    <property type="entry name" value="ARGININE DEMETHYLASE AND LYSYL-HYDROXYLASE JMJD"/>
    <property type="match status" value="1"/>
</dbReference>
<evidence type="ECO:0000313" key="3">
    <source>
        <dbReference type="EMBL" id="KAF7806059.1"/>
    </source>
</evidence>
<evidence type="ECO:0000313" key="4">
    <source>
        <dbReference type="Proteomes" id="UP000634136"/>
    </source>
</evidence>
<proteinExistence type="inferred from homology"/>
<protein>
    <submittedName>
        <fullName evidence="3">JmjC domain-containing protein 4 isoform X1</fullName>
    </submittedName>
</protein>
<dbReference type="InterPro" id="IPR050910">
    <property type="entry name" value="JMJD6_ArgDemeth/LysHydrox"/>
</dbReference>
<evidence type="ECO:0000259" key="2">
    <source>
        <dbReference type="PROSITE" id="PS51184"/>
    </source>
</evidence>
<sequence>MSSINSMDIKIGGKIEKVNGKELSYSEFVERYMEKNQPVVLTGIMEDWRASGDWVTCNGQPNLQFFSSHFASSKVQVADCGTREFTDQKREEMCVSDFIRRWLEGSSVQCNTENHTSNGQCSVPYLKDWHFVKECPDYLAYITPVFFRDDWLNLYLDNYRMHIDPDTSQQNNEICCSDYRFVYMGVKGSWTPLHADVFRSYSWSSNVCGRKRWLFLAPSQSHLIFDRNVKNCVYNIFDEVCESTFPGFRKAIWLECTQEAGEIIFVPSGWYHQVHNLEDTISINHNWFNAFNLSWVWNLLLRDYNEAKEYIEDIKDICDDFEGLCQRNLFANTGMNFYDFFTFITCFTLANLNLLCFLSRKYGSPPGCSSTITQHLFLNLGSIRKVASEMKHMHALEGNRDCSLDVIKTIEDPRFPKLCVGLGRTYVIIHEQPNLASDFEKAAVDYLMGLNVLKEYTSSQIYTPEDLIKLIDNAVAELGDNYTMELSGIHVALLEDFRDPTVVSIHGYRLIVARMQISVAVVVGLFSSCSVKRLVGGTPGKASAHGSILFGEGVGEDSRICGTWLFSLNKCVQVALLWSSTMFIHRDQIKIKSRNQQGINQRQIRMQNNLALSVYKLSGGIWYFPISDLISCATIEASSFCLSPSSFSDSKFTPLLDPAIFTAALLPPFFVSFKSLNQSGCRLVEAEDDRSHPMLYATSHIRFPYLRSSSSQIFLAETQNMSVSAICLSMELVIHAFTMESTFFHRRCCVPSVGSSKVPSMNPIFSLASREFLMAKLHVCFLHLNQCYCLNHSFSSKTEKMAEMQNGRSLQIEKDKILEFCTQQLTCSDTMIKAIRVRTTEKFMHCSLMLSTIYTIEES</sequence>
<name>A0A834W6K6_9FABA</name>
<gene>
    <name evidence="3" type="ORF">G2W53_038220</name>
</gene>
<comment type="similarity">
    <text evidence="1">Belongs to the JARID1 histone demethylase family.</text>
</comment>
<dbReference type="PANTHER" id="PTHR12480:SF6">
    <property type="entry name" value="2-OXOGLUTARATE AND IRON-DEPENDENT OXYGENASE JMJD4"/>
    <property type="match status" value="1"/>
</dbReference>
<dbReference type="Pfam" id="PF13621">
    <property type="entry name" value="Cupin_8"/>
    <property type="match status" value="1"/>
</dbReference>
<dbReference type="AlphaFoldDB" id="A0A834W6K6"/>
<dbReference type="Proteomes" id="UP000634136">
    <property type="component" value="Unassembled WGS sequence"/>
</dbReference>
<comment type="caution">
    <text evidence="3">The sequence shown here is derived from an EMBL/GenBank/DDBJ whole genome shotgun (WGS) entry which is preliminary data.</text>
</comment>
<keyword evidence="4" id="KW-1185">Reference proteome</keyword>